<evidence type="ECO:0000256" key="1">
    <source>
        <dbReference type="SAM" id="Phobius"/>
    </source>
</evidence>
<dbReference type="HOGENOM" id="CLU_675694_0_0_10"/>
<dbReference type="InterPro" id="IPR036514">
    <property type="entry name" value="SGNH_hydro_sf"/>
</dbReference>
<dbReference type="EMBL" id="CP003345">
    <property type="protein sequence ID" value="AFM06234.1"/>
    <property type="molecule type" value="Genomic_DNA"/>
</dbReference>
<proteinExistence type="predicted"/>
<dbReference type="SUPFAM" id="SSF52266">
    <property type="entry name" value="SGNH hydrolase"/>
    <property type="match status" value="1"/>
</dbReference>
<evidence type="ECO:0000313" key="3">
    <source>
        <dbReference type="Proteomes" id="UP000006054"/>
    </source>
</evidence>
<keyword evidence="1" id="KW-1133">Transmembrane helix</keyword>
<dbReference type="Proteomes" id="UP000006054">
    <property type="component" value="Chromosome"/>
</dbReference>
<dbReference type="RefSeq" id="WP_014799657.1">
    <property type="nucleotide sequence ID" value="NC_018018.1"/>
</dbReference>
<keyword evidence="1" id="KW-0812">Transmembrane</keyword>
<dbReference type="GO" id="GO:0016788">
    <property type="term" value="F:hydrolase activity, acting on ester bonds"/>
    <property type="evidence" value="ECO:0007669"/>
    <property type="project" value="UniProtKB-ARBA"/>
</dbReference>
<feature type="transmembrane region" description="Helical" evidence="1">
    <location>
        <begin position="40"/>
        <end position="64"/>
    </location>
</feature>
<gene>
    <name evidence="2" type="ordered locus">Fleli_3931</name>
</gene>
<dbReference type="STRING" id="880071.Fleli_3931"/>
<dbReference type="eggNOG" id="COG2755">
    <property type="taxonomic scope" value="Bacteria"/>
</dbReference>
<accession>I4AQJ9</accession>
<dbReference type="AlphaFoldDB" id="I4AQJ9"/>
<evidence type="ECO:0000313" key="2">
    <source>
        <dbReference type="EMBL" id="AFM06234.1"/>
    </source>
</evidence>
<reference evidence="3" key="1">
    <citation type="submission" date="2012-06" db="EMBL/GenBank/DDBJ databases">
        <title>The complete genome of Flexibacter litoralis DSM 6794.</title>
        <authorList>
            <person name="Lucas S."/>
            <person name="Copeland A."/>
            <person name="Lapidus A."/>
            <person name="Glavina del Rio T."/>
            <person name="Dalin E."/>
            <person name="Tice H."/>
            <person name="Bruce D."/>
            <person name="Goodwin L."/>
            <person name="Pitluck S."/>
            <person name="Peters L."/>
            <person name="Ovchinnikova G."/>
            <person name="Lu M."/>
            <person name="Kyrpides N."/>
            <person name="Mavromatis K."/>
            <person name="Ivanova N."/>
            <person name="Brettin T."/>
            <person name="Detter J.C."/>
            <person name="Han C."/>
            <person name="Larimer F."/>
            <person name="Land M."/>
            <person name="Hauser L."/>
            <person name="Markowitz V."/>
            <person name="Cheng J.-F."/>
            <person name="Hugenholtz P."/>
            <person name="Woyke T."/>
            <person name="Wu D."/>
            <person name="Spring S."/>
            <person name="Lang E."/>
            <person name="Kopitz M."/>
            <person name="Brambilla E."/>
            <person name="Klenk H.-P."/>
            <person name="Eisen J.A."/>
        </authorList>
    </citation>
    <scope>NUCLEOTIDE SEQUENCE [LARGE SCALE GENOMIC DNA]</scope>
    <source>
        <strain evidence="3">ATCC 23117 / DSM 6794 / NBRC 15988 / NCIMB 1366 / Sio-4</strain>
    </source>
</reference>
<protein>
    <recommendedName>
        <fullName evidence="4">SGNH hydrolase-type esterase domain-containing protein</fullName>
    </recommendedName>
</protein>
<keyword evidence="1" id="KW-0472">Membrane</keyword>
<dbReference type="KEGG" id="fli:Fleli_3931"/>
<feature type="transmembrane region" description="Helical" evidence="1">
    <location>
        <begin position="85"/>
        <end position="106"/>
    </location>
</feature>
<evidence type="ECO:0008006" key="4">
    <source>
        <dbReference type="Google" id="ProtNLM"/>
    </source>
</evidence>
<sequence length="461" mass="54185" precursor="true">MLKKLNPSLSFLLITVLLWLLQYGFDIIVGDGDGKITFLGTYIFIGFIQTFLLISALIWLPEVIKRLKGNFASTSKEFLKRNSTSVFICFILFFVILIDFFGFAFFNEKTVVQTYKRSHYRTPHPCFHHGLVQNMAVEALWGNITYPLYTNSFGFKDSTVFKAKQNLDKKQAVFIGDSFTEGVGVVYENTFFGQMRKEFSKNDNLQLWNAGCVSYSPLIYYNKIKYYTEVENFKIDYLWVFIDGSDIQDEINYKAHVPNCSEKYTPKAGTIEYYRYNIKKDNSLYAIYTNHSLIIRLVSNTYKKFFTSKKDSEQQRYVKNRLAWIDNEEIYQEWGKKGIELAENHMQELVELCKEKNIKLTIAVYPWAEMINNHERQLKTWEKFTQKNNIPLINLFSVFSQKVKETSFEEVDKKYFIEGDGHWNAEGHHLVAETIKKPFEEMLLNIKKVEKLEEIDSLKSE</sequence>
<organism evidence="2 3">
    <name type="scientific">Bernardetia litoralis (strain ATCC 23117 / DSM 6794 / NBRC 15988 / NCIMB 1366 / Fx l1 / Sio-4)</name>
    <name type="common">Flexibacter litoralis</name>
    <dbReference type="NCBI Taxonomy" id="880071"/>
    <lineage>
        <taxon>Bacteria</taxon>
        <taxon>Pseudomonadati</taxon>
        <taxon>Bacteroidota</taxon>
        <taxon>Cytophagia</taxon>
        <taxon>Cytophagales</taxon>
        <taxon>Bernardetiaceae</taxon>
        <taxon>Bernardetia</taxon>
    </lineage>
</organism>
<name>I4AQJ9_BERLS</name>
<keyword evidence="3" id="KW-1185">Reference proteome</keyword>
<dbReference type="Gene3D" id="3.40.50.1110">
    <property type="entry name" value="SGNH hydrolase"/>
    <property type="match status" value="1"/>
</dbReference>